<feature type="transmembrane region" description="Helical" evidence="6">
    <location>
        <begin position="515"/>
        <end position="536"/>
    </location>
</feature>
<comment type="subcellular location">
    <subcellularLocation>
        <location evidence="1">Membrane</location>
        <topology evidence="1">Multi-pass membrane protein</topology>
    </subcellularLocation>
</comment>
<feature type="transmembrane region" description="Helical" evidence="6">
    <location>
        <begin position="421"/>
        <end position="441"/>
    </location>
</feature>
<dbReference type="FunFam" id="1.20.1250.20:FF:000013">
    <property type="entry name" value="MFS general substrate transporter"/>
    <property type="match status" value="1"/>
</dbReference>
<name>A0A9Q3CAV2_9BASI</name>
<dbReference type="PANTHER" id="PTHR43791">
    <property type="entry name" value="PERMEASE-RELATED"/>
    <property type="match status" value="1"/>
</dbReference>
<dbReference type="OrthoDB" id="2985014at2759"/>
<comment type="caution">
    <text evidence="8">The sequence shown here is derived from an EMBL/GenBank/DDBJ whole genome shotgun (WGS) entry which is preliminary data.</text>
</comment>
<proteinExistence type="predicted"/>
<evidence type="ECO:0000256" key="1">
    <source>
        <dbReference type="ARBA" id="ARBA00004141"/>
    </source>
</evidence>
<dbReference type="FunFam" id="1.20.1250.20:FF:000034">
    <property type="entry name" value="MFS general substrate transporter"/>
    <property type="match status" value="1"/>
</dbReference>
<dbReference type="InterPro" id="IPR020846">
    <property type="entry name" value="MFS_dom"/>
</dbReference>
<keyword evidence="2" id="KW-0813">Transport</keyword>
<feature type="transmembrane region" description="Helical" evidence="6">
    <location>
        <begin position="389"/>
        <end position="409"/>
    </location>
</feature>
<evidence type="ECO:0000313" key="8">
    <source>
        <dbReference type="EMBL" id="MBW0479250.1"/>
    </source>
</evidence>
<evidence type="ECO:0000256" key="2">
    <source>
        <dbReference type="ARBA" id="ARBA00022448"/>
    </source>
</evidence>
<evidence type="ECO:0000256" key="3">
    <source>
        <dbReference type="ARBA" id="ARBA00022692"/>
    </source>
</evidence>
<dbReference type="PANTHER" id="PTHR43791:SF85">
    <property type="entry name" value="TRANSPORTER, PUTATIVE (AFU_ORTHOLOGUE AFUA_6G00710)-RELATED"/>
    <property type="match status" value="1"/>
</dbReference>
<dbReference type="Pfam" id="PF07690">
    <property type="entry name" value="MFS_1"/>
    <property type="match status" value="1"/>
</dbReference>
<dbReference type="GO" id="GO:0016020">
    <property type="term" value="C:membrane"/>
    <property type="evidence" value="ECO:0007669"/>
    <property type="project" value="UniProtKB-SubCell"/>
</dbReference>
<feature type="transmembrane region" description="Helical" evidence="6">
    <location>
        <begin position="122"/>
        <end position="139"/>
    </location>
</feature>
<dbReference type="Proteomes" id="UP000765509">
    <property type="component" value="Unassembled WGS sequence"/>
</dbReference>
<evidence type="ECO:0000259" key="7">
    <source>
        <dbReference type="PROSITE" id="PS50850"/>
    </source>
</evidence>
<dbReference type="AlphaFoldDB" id="A0A9Q3CAV2"/>
<keyword evidence="9" id="KW-1185">Reference proteome</keyword>
<keyword evidence="5 6" id="KW-0472">Membrane</keyword>
<feature type="domain" description="Major facilitator superfamily (MFS) profile" evidence="7">
    <location>
        <begin position="126"/>
        <end position="540"/>
    </location>
</feature>
<feature type="transmembrane region" description="Helical" evidence="6">
    <location>
        <begin position="191"/>
        <end position="211"/>
    </location>
</feature>
<feature type="transmembrane region" description="Helical" evidence="6">
    <location>
        <begin position="217"/>
        <end position="240"/>
    </location>
</feature>
<gene>
    <name evidence="8" type="ORF">O181_018965</name>
</gene>
<feature type="transmembrane region" description="Helical" evidence="6">
    <location>
        <begin position="163"/>
        <end position="184"/>
    </location>
</feature>
<evidence type="ECO:0000313" key="9">
    <source>
        <dbReference type="Proteomes" id="UP000765509"/>
    </source>
</evidence>
<organism evidence="8 9">
    <name type="scientific">Austropuccinia psidii MF-1</name>
    <dbReference type="NCBI Taxonomy" id="1389203"/>
    <lineage>
        <taxon>Eukaryota</taxon>
        <taxon>Fungi</taxon>
        <taxon>Dikarya</taxon>
        <taxon>Basidiomycota</taxon>
        <taxon>Pucciniomycotina</taxon>
        <taxon>Pucciniomycetes</taxon>
        <taxon>Pucciniales</taxon>
        <taxon>Sphaerophragmiaceae</taxon>
        <taxon>Austropuccinia</taxon>
    </lineage>
</organism>
<dbReference type="InterPro" id="IPR011701">
    <property type="entry name" value="MFS"/>
</dbReference>
<accession>A0A9Q3CAV2</accession>
<feature type="transmembrane region" description="Helical" evidence="6">
    <location>
        <begin position="453"/>
        <end position="470"/>
    </location>
</feature>
<dbReference type="GO" id="GO:0022857">
    <property type="term" value="F:transmembrane transporter activity"/>
    <property type="evidence" value="ECO:0007669"/>
    <property type="project" value="InterPro"/>
</dbReference>
<keyword evidence="3 6" id="KW-0812">Transmembrane</keyword>
<dbReference type="SUPFAM" id="SSF103473">
    <property type="entry name" value="MFS general substrate transporter"/>
    <property type="match status" value="1"/>
</dbReference>
<dbReference type="EMBL" id="AVOT02005508">
    <property type="protein sequence ID" value="MBW0479250.1"/>
    <property type="molecule type" value="Genomic_DNA"/>
</dbReference>
<feature type="transmembrane region" description="Helical" evidence="6">
    <location>
        <begin position="357"/>
        <end position="377"/>
    </location>
</feature>
<feature type="transmembrane region" description="Helical" evidence="6">
    <location>
        <begin position="252"/>
        <end position="273"/>
    </location>
</feature>
<dbReference type="PROSITE" id="PS50850">
    <property type="entry name" value="MFS"/>
    <property type="match status" value="1"/>
</dbReference>
<reference evidence="8" key="1">
    <citation type="submission" date="2021-03" db="EMBL/GenBank/DDBJ databases">
        <title>Draft genome sequence of rust myrtle Austropuccinia psidii MF-1, a brazilian biotype.</title>
        <authorList>
            <person name="Quecine M.C."/>
            <person name="Pachon D.M.R."/>
            <person name="Bonatelli M.L."/>
            <person name="Correr F.H."/>
            <person name="Franceschini L.M."/>
            <person name="Leite T.F."/>
            <person name="Margarido G.R.A."/>
            <person name="Almeida C.A."/>
            <person name="Ferrarezi J.A."/>
            <person name="Labate C.A."/>
        </authorList>
    </citation>
    <scope>NUCLEOTIDE SEQUENCE</scope>
    <source>
        <strain evidence="8">MF-1</strain>
    </source>
</reference>
<dbReference type="InterPro" id="IPR036259">
    <property type="entry name" value="MFS_trans_sf"/>
</dbReference>
<dbReference type="Gene3D" id="1.20.1250.20">
    <property type="entry name" value="MFS general substrate transporter like domains"/>
    <property type="match status" value="2"/>
</dbReference>
<feature type="transmembrane region" description="Helical" evidence="6">
    <location>
        <begin position="482"/>
        <end position="503"/>
    </location>
</feature>
<sequence>MAKAILKCHQSNQKSSLIQIETHRSVRLEAMSLLLANWDSLNFTFDARLPSQFLATTCIKNSELIYKNMQSPQVSDREMPETTTEIVLAQKHSYETFHSTSDVESTPEPVDDREEQKALWKFDISVLPILSMFFLLNFLDRANLGNARVAGLQKDLHMTDHQYSMALMATIIPYIAADLPATLVQKKIGSNIFLPTMITIWGIITTLQGFIRSYSGLIAARIFLGAAEGGMFPGIILYLSSCYPRRELQTRIALFYSIASLSGAFSGLLAYGIVRLDGRGGLSGWCWIFIIEGLFTVSWGLLSFFIFPASIDSNKFLTMRQKTLLKQRLARHKPLFGYEDESFSFSDVLASLKSPHVLINSLSIFMAGTIVGGLLYFQPTIINSLGYSAILSQLLSVPPFAFSFVFMLGTALFSDRFRARGVTACFCALISLTGFLIFYLADPHQRSLKYASLFLSISGSYSAIPALYAWQSNNSEGHYRRAAAIALGFIAANSGGILATWIFPQSEKPRYRTGTSVDISFSVGLVMNVIINWLWLRRSNRYKRAHRDEILSKYRVEGGANSEDELNEQKRARQELGDKHPDFIYTY</sequence>
<evidence type="ECO:0000256" key="5">
    <source>
        <dbReference type="ARBA" id="ARBA00023136"/>
    </source>
</evidence>
<feature type="transmembrane region" description="Helical" evidence="6">
    <location>
        <begin position="285"/>
        <end position="311"/>
    </location>
</feature>
<keyword evidence="4 6" id="KW-1133">Transmembrane helix</keyword>
<evidence type="ECO:0000256" key="4">
    <source>
        <dbReference type="ARBA" id="ARBA00022989"/>
    </source>
</evidence>
<evidence type="ECO:0000256" key="6">
    <source>
        <dbReference type="SAM" id="Phobius"/>
    </source>
</evidence>
<protein>
    <recommendedName>
        <fullName evidence="7">Major facilitator superfamily (MFS) profile domain-containing protein</fullName>
    </recommendedName>
</protein>